<dbReference type="RefSeq" id="WP_204203667.1">
    <property type="nucleotide sequence ID" value="NZ_JAFELM010000030.1"/>
</dbReference>
<dbReference type="EMBL" id="JAFELM010000030">
    <property type="protein sequence ID" value="MBM6618148.1"/>
    <property type="molecule type" value="Genomic_DNA"/>
</dbReference>
<name>A0ABS2DKZ8_9BACI</name>
<keyword evidence="1" id="KW-1133">Transmembrane helix</keyword>
<keyword evidence="1" id="KW-0472">Membrane</keyword>
<protein>
    <recommendedName>
        <fullName evidence="4">Sporulation protein YjcZ</fullName>
    </recommendedName>
</protein>
<keyword evidence="1" id="KW-0812">Transmembrane</keyword>
<accession>A0ABS2DKZ8</accession>
<evidence type="ECO:0000256" key="1">
    <source>
        <dbReference type="SAM" id="Phobius"/>
    </source>
</evidence>
<feature type="transmembrane region" description="Helical" evidence="1">
    <location>
        <begin position="59"/>
        <end position="78"/>
    </location>
</feature>
<dbReference type="Proteomes" id="UP001518925">
    <property type="component" value="Unassembled WGS sequence"/>
</dbReference>
<reference evidence="2 3" key="1">
    <citation type="submission" date="2021-02" db="EMBL/GenBank/DDBJ databases">
        <title>Bacillus sp. RD4P76, an endophyte from a halophyte.</title>
        <authorList>
            <person name="Sun J.-Q."/>
        </authorList>
    </citation>
    <scope>NUCLEOTIDE SEQUENCE [LARGE SCALE GENOMIC DNA]</scope>
    <source>
        <strain evidence="2 3">RD4P76</strain>
    </source>
</reference>
<proteinExistence type="predicted"/>
<gene>
    <name evidence="2" type="ORF">JR050_10805</name>
</gene>
<evidence type="ECO:0000313" key="2">
    <source>
        <dbReference type="EMBL" id="MBM6618148.1"/>
    </source>
</evidence>
<organism evidence="2 3">
    <name type="scientific">Bacillus suaedaesalsae</name>
    <dbReference type="NCBI Taxonomy" id="2810349"/>
    <lineage>
        <taxon>Bacteria</taxon>
        <taxon>Bacillati</taxon>
        <taxon>Bacillota</taxon>
        <taxon>Bacilli</taxon>
        <taxon>Bacillales</taxon>
        <taxon>Bacillaceae</taxon>
        <taxon>Bacillus</taxon>
    </lineage>
</organism>
<sequence length="79" mass="8760">MYGLCCQYQGKVVRIREHNGREHIGRITRVSPNRVYIESNGPRGGFGYGFYGGGYYRGYGYSLALGAIAGIALAGLFFW</sequence>
<keyword evidence="3" id="KW-1185">Reference proteome</keyword>
<evidence type="ECO:0000313" key="3">
    <source>
        <dbReference type="Proteomes" id="UP001518925"/>
    </source>
</evidence>
<comment type="caution">
    <text evidence="2">The sequence shown here is derived from an EMBL/GenBank/DDBJ whole genome shotgun (WGS) entry which is preliminary data.</text>
</comment>
<evidence type="ECO:0008006" key="4">
    <source>
        <dbReference type="Google" id="ProtNLM"/>
    </source>
</evidence>